<dbReference type="Proteomes" id="UP000037069">
    <property type="component" value="Unassembled WGS sequence"/>
</dbReference>
<evidence type="ECO:0000313" key="2">
    <source>
        <dbReference type="Proteomes" id="UP000037069"/>
    </source>
</evidence>
<evidence type="ECO:0000313" key="1">
    <source>
        <dbReference type="EMBL" id="KNC29200.1"/>
    </source>
</evidence>
<accession>A0A0L0CAD4</accession>
<protein>
    <submittedName>
        <fullName evidence="1">Uncharacterized protein</fullName>
    </submittedName>
</protein>
<organism evidence="1 2">
    <name type="scientific">Lucilia cuprina</name>
    <name type="common">Green bottle fly</name>
    <name type="synonym">Australian sheep blowfly</name>
    <dbReference type="NCBI Taxonomy" id="7375"/>
    <lineage>
        <taxon>Eukaryota</taxon>
        <taxon>Metazoa</taxon>
        <taxon>Ecdysozoa</taxon>
        <taxon>Arthropoda</taxon>
        <taxon>Hexapoda</taxon>
        <taxon>Insecta</taxon>
        <taxon>Pterygota</taxon>
        <taxon>Neoptera</taxon>
        <taxon>Endopterygota</taxon>
        <taxon>Diptera</taxon>
        <taxon>Brachycera</taxon>
        <taxon>Muscomorpha</taxon>
        <taxon>Oestroidea</taxon>
        <taxon>Calliphoridae</taxon>
        <taxon>Luciliinae</taxon>
        <taxon>Lucilia</taxon>
    </lineage>
</organism>
<keyword evidence="2" id="KW-1185">Reference proteome</keyword>
<sequence>MLRVNGKCGQCSCWWRTFVSSNINPKPTTPLNEMFLKIDKNNLQQTKEFLMMLKQIEELQNI</sequence>
<dbReference type="EMBL" id="JRES01000681">
    <property type="protein sequence ID" value="KNC29200.1"/>
    <property type="molecule type" value="Genomic_DNA"/>
</dbReference>
<dbReference type="AlphaFoldDB" id="A0A0L0CAD4"/>
<gene>
    <name evidence="1" type="ORF">FF38_01437</name>
</gene>
<name>A0A0L0CAD4_LUCCU</name>
<comment type="caution">
    <text evidence="1">The sequence shown here is derived from an EMBL/GenBank/DDBJ whole genome shotgun (WGS) entry which is preliminary data.</text>
</comment>
<reference evidence="1 2" key="1">
    <citation type="journal article" date="2015" name="Nat. Commun.">
        <title>Lucilia cuprina genome unlocks parasitic fly biology to underpin future interventions.</title>
        <authorList>
            <person name="Anstead C.A."/>
            <person name="Korhonen P.K."/>
            <person name="Young N.D."/>
            <person name="Hall R.S."/>
            <person name="Jex A.R."/>
            <person name="Murali S.C."/>
            <person name="Hughes D.S."/>
            <person name="Lee S.F."/>
            <person name="Perry T."/>
            <person name="Stroehlein A.J."/>
            <person name="Ansell B.R."/>
            <person name="Breugelmans B."/>
            <person name="Hofmann A."/>
            <person name="Qu J."/>
            <person name="Dugan S."/>
            <person name="Lee S.L."/>
            <person name="Chao H."/>
            <person name="Dinh H."/>
            <person name="Han Y."/>
            <person name="Doddapaneni H.V."/>
            <person name="Worley K.C."/>
            <person name="Muzny D.M."/>
            <person name="Ioannidis P."/>
            <person name="Waterhouse R.M."/>
            <person name="Zdobnov E.M."/>
            <person name="James P.J."/>
            <person name="Bagnall N.H."/>
            <person name="Kotze A.C."/>
            <person name="Gibbs R.A."/>
            <person name="Richards S."/>
            <person name="Batterham P."/>
            <person name="Gasser R.B."/>
        </authorList>
    </citation>
    <scope>NUCLEOTIDE SEQUENCE [LARGE SCALE GENOMIC DNA]</scope>
    <source>
        <strain evidence="1 2">LS</strain>
        <tissue evidence="1">Full body</tissue>
    </source>
</reference>
<proteinExistence type="predicted"/>